<dbReference type="InterPro" id="IPR036291">
    <property type="entry name" value="NAD(P)-bd_dom_sf"/>
</dbReference>
<dbReference type="InterPro" id="IPR002347">
    <property type="entry name" value="SDR_fam"/>
</dbReference>
<dbReference type="Pfam" id="PF00106">
    <property type="entry name" value="adh_short"/>
    <property type="match status" value="1"/>
</dbReference>
<dbReference type="PRINTS" id="PR00081">
    <property type="entry name" value="GDHRDH"/>
</dbReference>
<sequence>MALQFEGKVAIVTGGNSGIGAATVALLAAQGAQVANLDLADAPTNPNQDSVTYYQCDVSSNDAVVEIVDAIFTKFGHIDILINNAGVMDDFSPTASVTDAAWTKVLNINLNGPFHLIRAVIPYMLRNDPKPPANAAPSFNFRGEQGPPRTPSKGSIVNLCSTASKHGAAPAQPTRSPNTLSSASPAARRGCTASKESAATPSYQAE</sequence>
<evidence type="ECO:0000313" key="4">
    <source>
        <dbReference type="EMBL" id="KPI37858.1"/>
    </source>
</evidence>
<dbReference type="PANTHER" id="PTHR42760:SF122">
    <property type="entry name" value="NAD(P)-BINDING PROTEIN"/>
    <property type="match status" value="1"/>
</dbReference>
<organism evidence="4 5">
    <name type="scientific">Cyphellophora attinorum</name>
    <dbReference type="NCBI Taxonomy" id="1664694"/>
    <lineage>
        <taxon>Eukaryota</taxon>
        <taxon>Fungi</taxon>
        <taxon>Dikarya</taxon>
        <taxon>Ascomycota</taxon>
        <taxon>Pezizomycotina</taxon>
        <taxon>Eurotiomycetes</taxon>
        <taxon>Chaetothyriomycetidae</taxon>
        <taxon>Chaetothyriales</taxon>
        <taxon>Cyphellophoraceae</taxon>
        <taxon>Cyphellophora</taxon>
    </lineage>
</organism>
<dbReference type="GO" id="GO:0006633">
    <property type="term" value="P:fatty acid biosynthetic process"/>
    <property type="evidence" value="ECO:0007669"/>
    <property type="project" value="TreeGrafter"/>
</dbReference>
<keyword evidence="5" id="KW-1185">Reference proteome</keyword>
<feature type="compositionally biased region" description="Polar residues" evidence="3">
    <location>
        <begin position="194"/>
        <end position="206"/>
    </location>
</feature>
<accession>A0A0N0NKC0</accession>
<dbReference type="EMBL" id="LFJN01000021">
    <property type="protein sequence ID" value="KPI37858.1"/>
    <property type="molecule type" value="Genomic_DNA"/>
</dbReference>
<dbReference type="Gene3D" id="3.40.50.720">
    <property type="entry name" value="NAD(P)-binding Rossmann-like Domain"/>
    <property type="match status" value="1"/>
</dbReference>
<dbReference type="GO" id="GO:0048038">
    <property type="term" value="F:quinone binding"/>
    <property type="evidence" value="ECO:0007669"/>
    <property type="project" value="TreeGrafter"/>
</dbReference>
<evidence type="ECO:0000256" key="2">
    <source>
        <dbReference type="RuleBase" id="RU000363"/>
    </source>
</evidence>
<dbReference type="AlphaFoldDB" id="A0A0N0NKC0"/>
<name>A0A0N0NKC0_9EURO</name>
<dbReference type="GO" id="GO:0016616">
    <property type="term" value="F:oxidoreductase activity, acting on the CH-OH group of donors, NAD or NADP as acceptor"/>
    <property type="evidence" value="ECO:0007669"/>
    <property type="project" value="TreeGrafter"/>
</dbReference>
<dbReference type="PANTHER" id="PTHR42760">
    <property type="entry name" value="SHORT-CHAIN DEHYDROGENASES/REDUCTASES FAMILY MEMBER"/>
    <property type="match status" value="1"/>
</dbReference>
<dbReference type="PRINTS" id="PR00080">
    <property type="entry name" value="SDRFAMILY"/>
</dbReference>
<dbReference type="GeneID" id="28734992"/>
<reference evidence="4 5" key="1">
    <citation type="submission" date="2015-06" db="EMBL/GenBank/DDBJ databases">
        <title>Draft genome of the ant-associated black yeast Phialophora attae CBS 131958.</title>
        <authorList>
            <person name="Moreno L.F."/>
            <person name="Stielow B.J."/>
            <person name="de Hoog S."/>
            <person name="Vicente V.A."/>
            <person name="Weiss V.A."/>
            <person name="de Vries M."/>
            <person name="Cruz L.M."/>
            <person name="Souza E.M."/>
        </authorList>
    </citation>
    <scope>NUCLEOTIDE SEQUENCE [LARGE SCALE GENOMIC DNA]</scope>
    <source>
        <strain evidence="4 5">CBS 131958</strain>
    </source>
</reference>
<dbReference type="VEuPathDB" id="FungiDB:AB675_3088"/>
<dbReference type="RefSeq" id="XP_017997821.1">
    <property type="nucleotide sequence ID" value="XM_018143112.1"/>
</dbReference>
<gene>
    <name evidence="4" type="ORF">AB675_3088</name>
</gene>
<feature type="compositionally biased region" description="Polar residues" evidence="3">
    <location>
        <begin position="152"/>
        <end position="164"/>
    </location>
</feature>
<evidence type="ECO:0000313" key="5">
    <source>
        <dbReference type="Proteomes" id="UP000038010"/>
    </source>
</evidence>
<proteinExistence type="inferred from homology"/>
<dbReference type="CDD" id="cd05233">
    <property type="entry name" value="SDR_c"/>
    <property type="match status" value="1"/>
</dbReference>
<dbReference type="Proteomes" id="UP000038010">
    <property type="component" value="Unassembled WGS sequence"/>
</dbReference>
<dbReference type="OrthoDB" id="294295at2759"/>
<comment type="similarity">
    <text evidence="1 2">Belongs to the short-chain dehydrogenases/reductases (SDR) family.</text>
</comment>
<evidence type="ECO:0000256" key="1">
    <source>
        <dbReference type="ARBA" id="ARBA00006484"/>
    </source>
</evidence>
<dbReference type="SUPFAM" id="SSF51735">
    <property type="entry name" value="NAD(P)-binding Rossmann-fold domains"/>
    <property type="match status" value="1"/>
</dbReference>
<feature type="region of interest" description="Disordered" evidence="3">
    <location>
        <begin position="134"/>
        <end position="206"/>
    </location>
</feature>
<protein>
    <submittedName>
        <fullName evidence="4">3-oxoacyl-[acyl-carrier-protein] FabG</fullName>
    </submittedName>
</protein>
<feature type="compositionally biased region" description="Polar residues" evidence="3">
    <location>
        <begin position="173"/>
        <end position="184"/>
    </location>
</feature>
<evidence type="ECO:0000256" key="3">
    <source>
        <dbReference type="SAM" id="MobiDB-lite"/>
    </source>
</evidence>
<comment type="caution">
    <text evidence="4">The sequence shown here is derived from an EMBL/GenBank/DDBJ whole genome shotgun (WGS) entry which is preliminary data.</text>
</comment>
<dbReference type="STRING" id="1664694.A0A0N0NKC0"/>